<comment type="similarity">
    <text evidence="2">Belongs to the TMCO4 family.</text>
</comment>
<dbReference type="Proteomes" id="UP000030680">
    <property type="component" value="Unassembled WGS sequence"/>
</dbReference>
<keyword evidence="3 6" id="KW-0812">Transmembrane</keyword>
<reference evidence="8" key="1">
    <citation type="journal article" date="2013" name="Science">
        <title>Gene transfer from bacteria and archaea facilitated evolution of an extremophilic eukaryote.</title>
        <authorList>
            <person name="Schonknecht G."/>
            <person name="Chen W.H."/>
            <person name="Ternes C.M."/>
            <person name="Barbier G.G."/>
            <person name="Shrestha R.P."/>
            <person name="Stanke M."/>
            <person name="Brautigam A."/>
            <person name="Baker B.J."/>
            <person name="Banfield J.F."/>
            <person name="Garavito R.M."/>
            <person name="Carr K."/>
            <person name="Wilkerson C."/>
            <person name="Rensing S.A."/>
            <person name="Gagneul D."/>
            <person name="Dickenson N.E."/>
            <person name="Oesterhelt C."/>
            <person name="Lercher M.J."/>
            <person name="Weber A.P."/>
        </authorList>
    </citation>
    <scope>NUCLEOTIDE SEQUENCE [LARGE SCALE GENOMIC DNA]</scope>
    <source>
        <strain evidence="8">074W</strain>
    </source>
</reference>
<dbReference type="EMBL" id="KB454484">
    <property type="protein sequence ID" value="EME32813.1"/>
    <property type="molecule type" value="Genomic_DNA"/>
</dbReference>
<dbReference type="InterPro" id="IPR036598">
    <property type="entry name" value="GOLD_dom_sf"/>
</dbReference>
<keyword evidence="4 6" id="KW-1133">Transmembrane helix</keyword>
<dbReference type="SUPFAM" id="SSF53474">
    <property type="entry name" value="alpha/beta-Hydrolases"/>
    <property type="match status" value="1"/>
</dbReference>
<organism evidence="7 8">
    <name type="scientific">Galdieria sulphuraria</name>
    <name type="common">Red alga</name>
    <dbReference type="NCBI Taxonomy" id="130081"/>
    <lineage>
        <taxon>Eukaryota</taxon>
        <taxon>Rhodophyta</taxon>
        <taxon>Bangiophyceae</taxon>
        <taxon>Galdieriales</taxon>
        <taxon>Galdieriaceae</taxon>
        <taxon>Galdieria</taxon>
    </lineage>
</organism>
<protein>
    <recommendedName>
        <fullName evidence="9">Transmembrane and coiled-coil domain-containing protein 4</fullName>
    </recommendedName>
</protein>
<dbReference type="InterPro" id="IPR007941">
    <property type="entry name" value="DUF726"/>
</dbReference>
<dbReference type="KEGG" id="gsl:Gasu_01720"/>
<keyword evidence="5 6" id="KW-0472">Membrane</keyword>
<dbReference type="OrthoDB" id="4200at2759"/>
<dbReference type="GeneID" id="17091362"/>
<dbReference type="PANTHER" id="PTHR17920:SF3">
    <property type="entry name" value="TRANSMEMBRANE AND COILED-COIL DOMAIN-CONTAINING PROTEIN 4"/>
    <property type="match status" value="1"/>
</dbReference>
<feature type="transmembrane region" description="Helical" evidence="6">
    <location>
        <begin position="242"/>
        <end position="265"/>
    </location>
</feature>
<accession>M2Y9R9</accession>
<dbReference type="InterPro" id="IPR029058">
    <property type="entry name" value="AB_hydrolase_fold"/>
</dbReference>
<evidence type="ECO:0000256" key="2">
    <source>
        <dbReference type="ARBA" id="ARBA00009824"/>
    </source>
</evidence>
<evidence type="ECO:0000313" key="7">
    <source>
        <dbReference type="EMBL" id="EME32813.1"/>
    </source>
</evidence>
<evidence type="ECO:0008006" key="9">
    <source>
        <dbReference type="Google" id="ProtNLM"/>
    </source>
</evidence>
<evidence type="ECO:0000313" key="8">
    <source>
        <dbReference type="Proteomes" id="UP000030680"/>
    </source>
</evidence>
<dbReference type="AlphaFoldDB" id="M2Y9R9"/>
<dbReference type="RefSeq" id="XP_005709333.1">
    <property type="nucleotide sequence ID" value="XM_005709276.1"/>
</dbReference>
<dbReference type="OMA" id="CENDWIL"/>
<name>M2Y9R9_GALSU</name>
<comment type="subcellular location">
    <subcellularLocation>
        <location evidence="1">Membrane</location>
        <topology evidence="1">Multi-pass membrane protein</topology>
    </subcellularLocation>
</comment>
<dbReference type="SUPFAM" id="SSF101576">
    <property type="entry name" value="Supernatant protein factor (SPF), C-terminal domain"/>
    <property type="match status" value="1"/>
</dbReference>
<gene>
    <name evidence="7" type="ORF">Gasu_01720</name>
</gene>
<dbReference type="Pfam" id="PF05277">
    <property type="entry name" value="DUF726"/>
    <property type="match status" value="2"/>
</dbReference>
<evidence type="ECO:0000256" key="1">
    <source>
        <dbReference type="ARBA" id="ARBA00004141"/>
    </source>
</evidence>
<dbReference type="PANTHER" id="PTHR17920">
    <property type="entry name" value="TRANSMEMBRANE AND COILED-COIL DOMAIN-CONTAINING PROTEIN 4 TMCO4"/>
    <property type="match status" value="1"/>
</dbReference>
<evidence type="ECO:0000256" key="3">
    <source>
        <dbReference type="ARBA" id="ARBA00022692"/>
    </source>
</evidence>
<dbReference type="GO" id="GO:0016020">
    <property type="term" value="C:membrane"/>
    <property type="evidence" value="ECO:0007669"/>
    <property type="project" value="UniProtKB-SubCell"/>
</dbReference>
<feature type="transmembrane region" description="Helical" evidence="6">
    <location>
        <begin position="651"/>
        <end position="673"/>
    </location>
</feature>
<sequence>MVHAALSCAPLDARFLVGGAIAACVPRPQQESFNVVSESLSSQPKRSQLSDADHARAFLQRILGPPALDLGTSSVEALIAQTLETIEGTEDTFVNEKKGVEESTRSIAEKYAHCLKSYSDPEALQEKTLGFRNNFLDDTQFSLKEKQSSWNEDEKRHHFVSLALFSCLEVEIRFSGGHYDSRSRAAFWRAAEVFSIDTGMLSSAEATLATILAAENEAAEALESESFEETKRRRRKIRMMKIAAASTIGGFMVGFTGGVLAPAIIPALASVGMGMGLTSLSATTSSAVIGSLFGIAGASMTAKKIGHLTANVSEFDFEACNRVAESRIRDMMQLMPLTIPKGGREENIIEVTIAGSMLGWELEGVCEFGIQYEPFQSSKDAISADAVALAVDRALIKAEGSTIDFDQIISNSPIENGAPTNKSVDINYSEDKKVKTSFLGTEWDYTKKLLNEMISFRNSSKQKQKEEDKPGRKCWVLAMQNYPLSGKKEKRANAFGISMSSLGVRTKRGSSRDTYLCAEPGIYTLLFDNSSAVLRNAYVKYRYAVIPPGTKYIPHWLTDKDEDDNETRIASNKDANDRSLKAPLSLHIIYFIPGWLVEEQCGYHWKGRPCWGAFACQFQNIAEELFPLSECFAVRWESVLLEDVGNALLGFLKSIAVCFLLRIFAFFMRLICFKAGKLTKLAMDYVIPGLLGTVTLPLKLLSAVSVFDNLWSTGVNRATSAGIALAEHICNGTHGYRPITLVGYSLGARVIFQCLEELSKREMRGIIDHAVLIGAPCTADESRWRMASSVVAGRLLNVYCENDWILGLLHRTFSSVKHVAGMRKITCPGVENINVSAICPNFDGHGSYRKNLDTILRQIFFNESSWNCTNEQESAAGYPETSQTDT</sequence>
<feature type="transmembrane region" description="Helical" evidence="6">
    <location>
        <begin position="277"/>
        <end position="298"/>
    </location>
</feature>
<dbReference type="eggNOG" id="KOG2385">
    <property type="taxonomic scope" value="Eukaryota"/>
</dbReference>
<keyword evidence="8" id="KW-1185">Reference proteome</keyword>
<evidence type="ECO:0000256" key="6">
    <source>
        <dbReference type="SAM" id="Phobius"/>
    </source>
</evidence>
<dbReference type="Gramene" id="EME32813">
    <property type="protein sequence ID" value="EME32813"/>
    <property type="gene ID" value="Gasu_01720"/>
</dbReference>
<evidence type="ECO:0000256" key="5">
    <source>
        <dbReference type="ARBA" id="ARBA00023136"/>
    </source>
</evidence>
<proteinExistence type="inferred from homology"/>
<evidence type="ECO:0000256" key="4">
    <source>
        <dbReference type="ARBA" id="ARBA00022989"/>
    </source>
</evidence>